<dbReference type="InterPro" id="IPR004095">
    <property type="entry name" value="TGS"/>
</dbReference>
<keyword evidence="6 13" id="KW-0547">Nucleotide-binding</keyword>
<dbReference type="AlphaFoldDB" id="A0A316WJQ1"/>
<dbReference type="FunFam" id="3.10.20.30:FF:000005">
    <property type="entry name" value="Threonine--tRNA ligase"/>
    <property type="match status" value="1"/>
</dbReference>
<dbReference type="InterPro" id="IPR047246">
    <property type="entry name" value="ThrRS_anticodon"/>
</dbReference>
<evidence type="ECO:0000256" key="4">
    <source>
        <dbReference type="ARBA" id="ARBA00022598"/>
    </source>
</evidence>
<keyword evidence="7 13" id="KW-0862">Zinc</keyword>
<dbReference type="FunFam" id="3.30.980.10:FF:000005">
    <property type="entry name" value="Threonyl-tRNA synthetase, mitochondrial"/>
    <property type="match status" value="1"/>
</dbReference>
<comment type="catalytic activity">
    <reaction evidence="12 13">
        <text>tRNA(Thr) + L-threonine + ATP = L-threonyl-tRNA(Thr) + AMP + diphosphate + H(+)</text>
        <dbReference type="Rhea" id="RHEA:24624"/>
        <dbReference type="Rhea" id="RHEA-COMP:9670"/>
        <dbReference type="Rhea" id="RHEA-COMP:9704"/>
        <dbReference type="ChEBI" id="CHEBI:15378"/>
        <dbReference type="ChEBI" id="CHEBI:30616"/>
        <dbReference type="ChEBI" id="CHEBI:33019"/>
        <dbReference type="ChEBI" id="CHEBI:57926"/>
        <dbReference type="ChEBI" id="CHEBI:78442"/>
        <dbReference type="ChEBI" id="CHEBI:78534"/>
        <dbReference type="ChEBI" id="CHEBI:456215"/>
        <dbReference type="EC" id="6.1.1.3"/>
    </reaction>
</comment>
<evidence type="ECO:0000256" key="6">
    <source>
        <dbReference type="ARBA" id="ARBA00022741"/>
    </source>
</evidence>
<dbReference type="PANTHER" id="PTHR11451:SF44">
    <property type="entry name" value="THREONINE--TRNA LIGASE, CHLOROPLASTIC_MITOCHONDRIAL 2"/>
    <property type="match status" value="1"/>
</dbReference>
<name>A0A316WJQ1_9FLAO</name>
<evidence type="ECO:0000259" key="14">
    <source>
        <dbReference type="PROSITE" id="PS50862"/>
    </source>
</evidence>
<dbReference type="Gene3D" id="3.10.20.30">
    <property type="match status" value="1"/>
</dbReference>
<proteinExistence type="inferred from homology"/>
<dbReference type="InterPro" id="IPR006195">
    <property type="entry name" value="aa-tRNA-synth_II"/>
</dbReference>
<dbReference type="HAMAP" id="MF_00184">
    <property type="entry name" value="Thr_tRNA_synth"/>
    <property type="match status" value="1"/>
</dbReference>
<evidence type="ECO:0000256" key="2">
    <source>
        <dbReference type="ARBA" id="ARBA00022490"/>
    </source>
</evidence>
<keyword evidence="9 13" id="KW-0694">RNA-binding</keyword>
<keyword evidence="4 13" id="KW-0436">Ligase</keyword>
<dbReference type="PRINTS" id="PR01047">
    <property type="entry name" value="TRNASYNTHTHR"/>
</dbReference>
<evidence type="ECO:0000313" key="17">
    <source>
        <dbReference type="Proteomes" id="UP000236413"/>
    </source>
</evidence>
<keyword evidence="8 13" id="KW-0067">ATP-binding</keyword>
<dbReference type="SUPFAM" id="SSF55186">
    <property type="entry name" value="ThrRS/AlaRS common domain"/>
    <property type="match status" value="1"/>
</dbReference>
<dbReference type="CDD" id="cd01667">
    <property type="entry name" value="TGS_ThrRS"/>
    <property type="match status" value="1"/>
</dbReference>
<dbReference type="Gene3D" id="3.30.54.20">
    <property type="match status" value="1"/>
</dbReference>
<feature type="binding site" evidence="13">
    <location>
        <position position="386"/>
    </location>
    <ligand>
        <name>Zn(2+)</name>
        <dbReference type="ChEBI" id="CHEBI:29105"/>
        <note>catalytic</note>
    </ligand>
</feature>
<dbReference type="Pfam" id="PF07973">
    <property type="entry name" value="tRNA_SAD"/>
    <property type="match status" value="1"/>
</dbReference>
<dbReference type="FunFam" id="3.40.50.800:FF:000001">
    <property type="entry name" value="Threonine--tRNA ligase"/>
    <property type="match status" value="1"/>
</dbReference>
<evidence type="ECO:0000256" key="13">
    <source>
        <dbReference type="HAMAP-Rule" id="MF_00184"/>
    </source>
</evidence>
<dbReference type="InterPro" id="IPR002320">
    <property type="entry name" value="Thr-tRNA-ligase_IIa"/>
</dbReference>
<dbReference type="GO" id="GO:0005737">
    <property type="term" value="C:cytoplasm"/>
    <property type="evidence" value="ECO:0007669"/>
    <property type="project" value="UniProtKB-SubCell"/>
</dbReference>
<evidence type="ECO:0000256" key="10">
    <source>
        <dbReference type="ARBA" id="ARBA00022917"/>
    </source>
</evidence>
<dbReference type="Gene3D" id="3.30.980.10">
    <property type="entry name" value="Threonyl-trna Synthetase, Chain A, domain 2"/>
    <property type="match status" value="1"/>
</dbReference>
<comment type="caution">
    <text evidence="16">The sequence shown here is derived from an EMBL/GenBank/DDBJ whole genome shotgun (WGS) entry which is preliminary data.</text>
</comment>
<dbReference type="SMART" id="SM00863">
    <property type="entry name" value="tRNA_SAD"/>
    <property type="match status" value="1"/>
</dbReference>
<reference evidence="16 17" key="1">
    <citation type="submission" date="2018-04" db="EMBL/GenBank/DDBJ databases">
        <title>Chryseobacterium oncorhynchi 701B-08T from rainbow trout, and Chryseobacterium viscerum 687B-08T from diseased fish.</title>
        <authorList>
            <person name="Jeong J.-J."/>
            <person name="Lee Y.J."/>
            <person name="Pathiraja D."/>
            <person name="Park B."/>
            <person name="Choi I.-G."/>
            <person name="Kim K.D."/>
        </authorList>
    </citation>
    <scope>NUCLEOTIDE SEQUENCE [LARGE SCALE GENOMIC DNA]</scope>
    <source>
        <strain evidence="16 17">687B-08</strain>
    </source>
</reference>
<evidence type="ECO:0000256" key="1">
    <source>
        <dbReference type="ARBA" id="ARBA00008226"/>
    </source>
</evidence>
<dbReference type="PANTHER" id="PTHR11451">
    <property type="entry name" value="THREONINE-TRNA LIGASE"/>
    <property type="match status" value="1"/>
</dbReference>
<keyword evidence="3 13" id="KW-0820">tRNA-binding</keyword>
<dbReference type="PROSITE" id="PS51880">
    <property type="entry name" value="TGS"/>
    <property type="match status" value="1"/>
</dbReference>
<dbReference type="GO" id="GO:0000049">
    <property type="term" value="F:tRNA binding"/>
    <property type="evidence" value="ECO:0007669"/>
    <property type="project" value="UniProtKB-KW"/>
</dbReference>
<keyword evidence="2 13" id="KW-0963">Cytoplasm</keyword>
<evidence type="ECO:0000256" key="11">
    <source>
        <dbReference type="ARBA" id="ARBA00023146"/>
    </source>
</evidence>
<evidence type="ECO:0000256" key="9">
    <source>
        <dbReference type="ARBA" id="ARBA00022884"/>
    </source>
</evidence>
<dbReference type="PROSITE" id="PS50862">
    <property type="entry name" value="AA_TRNA_LIGASE_II"/>
    <property type="match status" value="1"/>
</dbReference>
<evidence type="ECO:0000256" key="8">
    <source>
        <dbReference type="ARBA" id="ARBA00022840"/>
    </source>
</evidence>
<evidence type="ECO:0000256" key="3">
    <source>
        <dbReference type="ARBA" id="ARBA00022555"/>
    </source>
</evidence>
<dbReference type="FunFam" id="3.30.930.10:FF:000002">
    <property type="entry name" value="Threonine--tRNA ligase"/>
    <property type="match status" value="1"/>
</dbReference>
<dbReference type="InterPro" id="IPR012675">
    <property type="entry name" value="Beta-grasp_dom_sf"/>
</dbReference>
<dbReference type="EMBL" id="PPEG02000008">
    <property type="protein sequence ID" value="PWN59408.1"/>
    <property type="molecule type" value="Genomic_DNA"/>
</dbReference>
<dbReference type="InterPro" id="IPR012676">
    <property type="entry name" value="TGS-like"/>
</dbReference>
<sequence length="639" mass="72767">MIKITLPDNNVKEFEGAVTPLDVAKSISEGLARNTISAIVNDKQVETTTPITTDSTVQLLTWNDDLGKKAFWHSSAHLLAQAILEFYPNAKLTIGPAIESGFYYDVDFGDENLSEKDFEKIEKKILENAKKGSTFSLYPVSKDEALKTYADNPYKVELISNLNDGEITFVTHDNFTDLCRGGHIPNTGIVKAVKILNAAGAYWRGNEKNPQLTRVYGISFPKQKDLTEYLERLEEAKRRDHRKLGKELGIFAFSEKVGAGLPLWLPKGTALRRKLENFLSEAQKKGGYEFVMSPHIGSKELYVTSGHWDKYGADSFQPIKTPNEGEEFLLKPMNCPHHCEIYKTSQWSYRDLPKRYAEFGTVYRYEQSGELHGLTRVRGFTQDDAHLFCTPDQLSEEFEKVIDLTLYVFKSLGFEDFVTQVSLRDPENKEKYIGSDENWEKAESAIINAAQKKGLKTVIEYGEAAFYGPKLDFMVKDALGRKWQLGTIQVDYNLPERFDLHYIGNDNEKHRPVMIHRAPFGSMERFIAILLENTAGDFPLWLSPDQFIILPISEKYVDYSKKVSEFLENHDISGQIDDRNEKTGKKIRDAELKKIPFMLVVGENEENEGTISVRRRGEGDLGVMKLEDFVAYFKKEAAI</sequence>
<dbReference type="SUPFAM" id="SSF81271">
    <property type="entry name" value="TGS-like"/>
    <property type="match status" value="1"/>
</dbReference>
<dbReference type="NCBIfam" id="TIGR00418">
    <property type="entry name" value="thrS"/>
    <property type="match status" value="1"/>
</dbReference>
<dbReference type="SUPFAM" id="SSF52954">
    <property type="entry name" value="Class II aaRS ABD-related"/>
    <property type="match status" value="1"/>
</dbReference>
<organism evidence="16 17">
    <name type="scientific">Chryseobacterium viscerum</name>
    <dbReference type="NCBI Taxonomy" id="1037377"/>
    <lineage>
        <taxon>Bacteria</taxon>
        <taxon>Pseudomonadati</taxon>
        <taxon>Bacteroidota</taxon>
        <taxon>Flavobacteriia</taxon>
        <taxon>Flavobacteriales</taxon>
        <taxon>Weeksellaceae</taxon>
        <taxon>Chryseobacterium group</taxon>
        <taxon>Chryseobacterium</taxon>
    </lineage>
</organism>
<dbReference type="RefSeq" id="WP_103235020.1">
    <property type="nucleotide sequence ID" value="NZ_PPEG02000008.1"/>
</dbReference>
<keyword evidence="5 13" id="KW-0479">Metal-binding</keyword>
<evidence type="ECO:0000256" key="12">
    <source>
        <dbReference type="ARBA" id="ARBA00049515"/>
    </source>
</evidence>
<protein>
    <recommendedName>
        <fullName evidence="13">Threonine--tRNA ligase</fullName>
        <ecNumber evidence="13">6.1.1.3</ecNumber>
    </recommendedName>
    <alternativeName>
        <fullName evidence="13">Threonyl-tRNA synthetase</fullName>
        <shortName evidence="13">ThrRS</shortName>
    </alternativeName>
</protein>
<dbReference type="GO" id="GO:0004829">
    <property type="term" value="F:threonine-tRNA ligase activity"/>
    <property type="evidence" value="ECO:0007669"/>
    <property type="project" value="UniProtKB-UniRule"/>
</dbReference>
<dbReference type="InterPro" id="IPR036621">
    <property type="entry name" value="Anticodon-bd_dom_sf"/>
</dbReference>
<dbReference type="Gene3D" id="3.30.930.10">
    <property type="entry name" value="Bira Bifunctional Protein, Domain 2"/>
    <property type="match status" value="1"/>
</dbReference>
<feature type="binding site" evidence="13">
    <location>
        <position position="516"/>
    </location>
    <ligand>
        <name>Zn(2+)</name>
        <dbReference type="ChEBI" id="CHEBI:29105"/>
        <note>catalytic</note>
    </ligand>
</feature>
<dbReference type="InterPro" id="IPR012947">
    <property type="entry name" value="tRNA_SAD"/>
</dbReference>
<comment type="caution">
    <text evidence="13">Lacks conserved residue(s) required for the propagation of feature annotation.</text>
</comment>
<comment type="subcellular location">
    <subcellularLocation>
        <location evidence="13">Cytoplasm</location>
    </subcellularLocation>
</comment>
<dbReference type="GO" id="GO:0005524">
    <property type="term" value="F:ATP binding"/>
    <property type="evidence" value="ECO:0007669"/>
    <property type="project" value="UniProtKB-UniRule"/>
</dbReference>
<accession>A0A316WJQ1</accession>
<comment type="cofactor">
    <cofactor evidence="13">
        <name>Zn(2+)</name>
        <dbReference type="ChEBI" id="CHEBI:29105"/>
    </cofactor>
    <text evidence="13">Binds 1 zinc ion per subunit.</text>
</comment>
<dbReference type="EC" id="6.1.1.3" evidence="13"/>
<dbReference type="GO" id="GO:0006435">
    <property type="term" value="P:threonyl-tRNA aminoacylation"/>
    <property type="evidence" value="ECO:0007669"/>
    <property type="project" value="UniProtKB-UniRule"/>
</dbReference>
<dbReference type="GO" id="GO:0046872">
    <property type="term" value="F:metal ion binding"/>
    <property type="evidence" value="ECO:0007669"/>
    <property type="project" value="UniProtKB-KW"/>
</dbReference>
<dbReference type="Pfam" id="PF02824">
    <property type="entry name" value="TGS"/>
    <property type="match status" value="1"/>
</dbReference>
<dbReference type="SUPFAM" id="SSF55681">
    <property type="entry name" value="Class II aaRS and biotin synthetases"/>
    <property type="match status" value="1"/>
</dbReference>
<dbReference type="Pfam" id="PF00587">
    <property type="entry name" value="tRNA-synt_2b"/>
    <property type="match status" value="1"/>
</dbReference>
<dbReference type="Pfam" id="PF03129">
    <property type="entry name" value="HGTP_anticodon"/>
    <property type="match status" value="1"/>
</dbReference>
<dbReference type="Proteomes" id="UP000236413">
    <property type="component" value="Unassembled WGS sequence"/>
</dbReference>
<dbReference type="InterPro" id="IPR004154">
    <property type="entry name" value="Anticodon-bd"/>
</dbReference>
<feature type="domain" description="TGS" evidence="15">
    <location>
        <begin position="1"/>
        <end position="61"/>
    </location>
</feature>
<evidence type="ECO:0000256" key="7">
    <source>
        <dbReference type="ARBA" id="ARBA00022833"/>
    </source>
</evidence>
<dbReference type="InterPro" id="IPR018163">
    <property type="entry name" value="Thr/Ala-tRNA-synth_IIc_edit"/>
</dbReference>
<dbReference type="InterPro" id="IPR045864">
    <property type="entry name" value="aa-tRNA-synth_II/BPL/LPL"/>
</dbReference>
<feature type="binding site" evidence="13">
    <location>
        <position position="335"/>
    </location>
    <ligand>
        <name>Zn(2+)</name>
        <dbReference type="ChEBI" id="CHEBI:29105"/>
        <note>catalytic</note>
    </ligand>
</feature>
<dbReference type="Gene3D" id="3.40.50.800">
    <property type="entry name" value="Anticodon-binding domain"/>
    <property type="match status" value="1"/>
</dbReference>
<comment type="subunit">
    <text evidence="13">Homodimer.</text>
</comment>
<dbReference type="InterPro" id="IPR002314">
    <property type="entry name" value="aa-tRNA-synt_IIb"/>
</dbReference>
<gene>
    <name evidence="13" type="primary">thrS</name>
    <name evidence="16" type="ORF">C1634_019040</name>
</gene>
<keyword evidence="11 13" id="KW-0030">Aminoacyl-tRNA synthetase</keyword>
<comment type="similarity">
    <text evidence="1 13">Belongs to the class-II aminoacyl-tRNA synthetase family.</text>
</comment>
<dbReference type="CDD" id="cd00771">
    <property type="entry name" value="ThrRS_core"/>
    <property type="match status" value="1"/>
</dbReference>
<evidence type="ECO:0000259" key="15">
    <source>
        <dbReference type="PROSITE" id="PS51880"/>
    </source>
</evidence>
<keyword evidence="10 13" id="KW-0648">Protein biosynthesis</keyword>
<dbReference type="InterPro" id="IPR033728">
    <property type="entry name" value="ThrRS_core"/>
</dbReference>
<evidence type="ECO:0000313" key="16">
    <source>
        <dbReference type="EMBL" id="PWN59408.1"/>
    </source>
</evidence>
<evidence type="ECO:0000256" key="5">
    <source>
        <dbReference type="ARBA" id="ARBA00022723"/>
    </source>
</evidence>
<feature type="domain" description="Aminoacyl-transfer RNA synthetases class-II family profile" evidence="14">
    <location>
        <begin position="269"/>
        <end position="551"/>
    </location>
</feature>
<dbReference type="CDD" id="cd00860">
    <property type="entry name" value="ThrRS_anticodon"/>
    <property type="match status" value="1"/>
</dbReference>